<dbReference type="Proteomes" id="UP000705283">
    <property type="component" value="Unassembled WGS sequence"/>
</dbReference>
<reference evidence="6" key="1">
    <citation type="submission" date="2020-11" db="EMBL/GenBank/DDBJ databases">
        <authorList>
            <person name="Lee S.D."/>
        </authorList>
    </citation>
    <scope>NUCLEOTIDE SEQUENCE</scope>
    <source>
        <strain evidence="6">SAP-2</strain>
    </source>
</reference>
<keyword evidence="3" id="KW-0963">Cytoplasm</keyword>
<evidence type="ECO:0000313" key="7">
    <source>
        <dbReference type="Proteomes" id="UP000705283"/>
    </source>
</evidence>
<protein>
    <recommendedName>
        <fullName evidence="8">Chaperone protein</fullName>
    </recommendedName>
</protein>
<evidence type="ECO:0000256" key="1">
    <source>
        <dbReference type="ARBA" id="ARBA00004496"/>
    </source>
</evidence>
<dbReference type="Gene3D" id="3.30.1460.10">
    <property type="match status" value="1"/>
</dbReference>
<accession>A0AA41BWZ2</accession>
<dbReference type="AlphaFoldDB" id="A0AA41BWZ2"/>
<gene>
    <name evidence="6" type="ORF">ITX54_12145</name>
</gene>
<comment type="caution">
    <text evidence="6">The sequence shown here is derived from an EMBL/GenBank/DDBJ whole genome shotgun (WGS) entry which is preliminary data.</text>
</comment>
<sequence>MLNIIYRLYDALGLEIDGDDPALVIDSDLTVYFNESGETLEMCCPMGILPSDVTLLHKALQLNYSSPVILAADADNKLLLALMRFTQESSAPEVEAGLHQLVEITRDMRKHLL</sequence>
<evidence type="ECO:0000256" key="2">
    <source>
        <dbReference type="ARBA" id="ARBA00010921"/>
    </source>
</evidence>
<dbReference type="InterPro" id="IPR013095">
    <property type="entry name" value="T3SS_chaperone"/>
</dbReference>
<dbReference type="EMBL" id="JADMKS010000004">
    <property type="protein sequence ID" value="MBF6637409.1"/>
    <property type="molecule type" value="Genomic_DNA"/>
</dbReference>
<evidence type="ECO:0000256" key="4">
    <source>
        <dbReference type="ARBA" id="ARBA00023026"/>
    </source>
</evidence>
<reference evidence="6" key="2">
    <citation type="submission" date="2022-09" db="EMBL/GenBank/DDBJ databases">
        <title>Rouxiella aceris sp. nov., isolated from tree sap and emended description of the genus Rhouxiella.</title>
        <authorList>
            <person name="Kim I.S."/>
        </authorList>
    </citation>
    <scope>NUCLEOTIDE SEQUENCE</scope>
    <source>
        <strain evidence="6">SAP-2</strain>
    </source>
</reference>
<dbReference type="RefSeq" id="WP_194978090.1">
    <property type="nucleotide sequence ID" value="NZ_JADMKS010000004.1"/>
</dbReference>
<evidence type="ECO:0000256" key="3">
    <source>
        <dbReference type="ARBA" id="ARBA00022490"/>
    </source>
</evidence>
<evidence type="ECO:0000313" key="6">
    <source>
        <dbReference type="EMBL" id="MBF6637409.1"/>
    </source>
</evidence>
<evidence type="ECO:0000256" key="5">
    <source>
        <dbReference type="ARBA" id="ARBA00023186"/>
    </source>
</evidence>
<comment type="similarity">
    <text evidence="2">Belongs to the IpgE/SigE chaperone family.</text>
</comment>
<organism evidence="6 7">
    <name type="scientific">Rouxiella silvae</name>
    <dbReference type="NCBI Taxonomy" id="1646373"/>
    <lineage>
        <taxon>Bacteria</taxon>
        <taxon>Pseudomonadati</taxon>
        <taxon>Pseudomonadota</taxon>
        <taxon>Gammaproteobacteria</taxon>
        <taxon>Enterobacterales</taxon>
        <taxon>Yersiniaceae</taxon>
        <taxon>Rouxiella</taxon>
    </lineage>
</organism>
<dbReference type="Pfam" id="PF07824">
    <property type="entry name" value="Chaperone_III"/>
    <property type="match status" value="1"/>
</dbReference>
<keyword evidence="5" id="KW-0143">Chaperone</keyword>
<keyword evidence="4" id="KW-0843">Virulence</keyword>
<proteinExistence type="inferred from homology"/>
<name>A0AA41BWZ2_9GAMM</name>
<evidence type="ECO:0008006" key="8">
    <source>
        <dbReference type="Google" id="ProtNLM"/>
    </source>
</evidence>
<dbReference type="GO" id="GO:0005737">
    <property type="term" value="C:cytoplasm"/>
    <property type="evidence" value="ECO:0007669"/>
    <property type="project" value="UniProtKB-SubCell"/>
</dbReference>
<comment type="subcellular location">
    <subcellularLocation>
        <location evidence="1">Cytoplasm</location>
    </subcellularLocation>
</comment>
<dbReference type="CDD" id="cd17022">
    <property type="entry name" value="T3SC_IA_SigE-like"/>
    <property type="match status" value="1"/>
</dbReference>
<dbReference type="SUPFAM" id="SSF69635">
    <property type="entry name" value="Type III secretory system chaperone-like"/>
    <property type="match status" value="1"/>
</dbReference>